<dbReference type="Gene3D" id="3.30.70.120">
    <property type="match status" value="1"/>
</dbReference>
<dbReference type="OrthoDB" id="37622at2"/>
<keyword evidence="4" id="KW-1185">Reference proteome</keyword>
<evidence type="ECO:0000313" key="3">
    <source>
        <dbReference type="EMBL" id="QEP39836.1"/>
    </source>
</evidence>
<dbReference type="PANTHER" id="PTHR23419">
    <property type="entry name" value="DIVALENT CATION TOLERANCE CUTA-RELATED"/>
    <property type="match status" value="1"/>
</dbReference>
<evidence type="ECO:0000313" key="5">
    <source>
        <dbReference type="Proteomes" id="UP000322644"/>
    </source>
</evidence>
<accession>A0A1C0AX03</accession>
<dbReference type="KEGG" id="apoc:APORC_0197"/>
<comment type="similarity">
    <text evidence="1">Belongs to the CutA family.</text>
</comment>
<dbReference type="InterPro" id="IPR015867">
    <property type="entry name" value="N-reg_PII/ATP_PRibTrfase_C"/>
</dbReference>
<reference evidence="2 4" key="1">
    <citation type="submission" date="2015-05" db="EMBL/GenBank/DDBJ databases">
        <authorList>
            <person name="Rovetto F."/>
            <person name="Cocolin L."/>
            <person name="Illeghems K."/>
            <person name="Van Nieuwerburgh F."/>
            <person name="Houf K."/>
        </authorList>
    </citation>
    <scope>NUCLEOTIDE SEQUENCE [LARGE SCALE GENOMIC DNA]</scope>
    <source>
        <strain evidence="2 4">117434</strain>
    </source>
</reference>
<sequence length="118" mass="14018">MKATIVKTTCNNVEEAKNLSKILLDKKLAACVQIEKIVSYYNWQDKFCEEDEFLINIKTRKDLFPKLRKVIIKNHSYKVPQIIELEIKNISKDYLKFILENTKNSKKLVKNRKTLDKR</sequence>
<evidence type="ECO:0000313" key="4">
    <source>
        <dbReference type="Proteomes" id="UP000093159"/>
    </source>
</evidence>
<dbReference type="Proteomes" id="UP000093159">
    <property type="component" value="Unassembled WGS sequence"/>
</dbReference>
<dbReference type="Pfam" id="PF03091">
    <property type="entry name" value="CutA1"/>
    <property type="match status" value="1"/>
</dbReference>
<dbReference type="GO" id="GO:0005507">
    <property type="term" value="F:copper ion binding"/>
    <property type="evidence" value="ECO:0007669"/>
    <property type="project" value="TreeGrafter"/>
</dbReference>
<dbReference type="InterPro" id="IPR011322">
    <property type="entry name" value="N-reg_PII-like_a/b"/>
</dbReference>
<dbReference type="AlphaFoldDB" id="A0A1C0AX03"/>
<dbReference type="SUPFAM" id="SSF54913">
    <property type="entry name" value="GlnB-like"/>
    <property type="match status" value="1"/>
</dbReference>
<gene>
    <name evidence="2" type="primary">cutA</name>
    <name evidence="2" type="ORF">AAX28_01305</name>
    <name evidence="3" type="ORF">APORC_0197</name>
</gene>
<evidence type="ECO:0000313" key="2">
    <source>
        <dbReference type="EMBL" id="OCL91560.1"/>
    </source>
</evidence>
<dbReference type="EMBL" id="LDIR01000002">
    <property type="protein sequence ID" value="OCL91560.1"/>
    <property type="molecule type" value="Genomic_DNA"/>
</dbReference>
<dbReference type="Proteomes" id="UP000322644">
    <property type="component" value="Chromosome"/>
</dbReference>
<dbReference type="EMBL" id="CP036246">
    <property type="protein sequence ID" value="QEP39836.1"/>
    <property type="molecule type" value="Genomic_DNA"/>
</dbReference>
<reference evidence="3 5" key="3">
    <citation type="submission" date="2019-09" db="EMBL/GenBank/DDBJ databases">
        <title>Taxonomic note: a critical rebuttal of the proposed division of the genus Arcobacter into six genera, emended descriptions of Arcobacter anaerophilus and the genus Arcobacter, and an assessment of genus-level boundaries for Epsilonproteobacteria using in silico genomic comparator tools.</title>
        <authorList>
            <person name="On S.L.W."/>
            <person name="Miller W.G."/>
            <person name="Biggs P."/>
            <person name="Cornelius A."/>
            <person name="Vandamme P."/>
        </authorList>
    </citation>
    <scope>NUCLEOTIDE SEQUENCE [LARGE SCALE GENOMIC DNA]</scope>
    <source>
        <strain evidence="3 5">CCUG 56899</strain>
    </source>
</reference>
<dbReference type="GO" id="GO:0010038">
    <property type="term" value="P:response to metal ion"/>
    <property type="evidence" value="ECO:0007669"/>
    <property type="project" value="InterPro"/>
</dbReference>
<dbReference type="RefSeq" id="WP_066179224.1">
    <property type="nucleotide sequence ID" value="NZ_CP036246.2"/>
</dbReference>
<name>A0A1C0AX03_9BACT</name>
<dbReference type="PANTHER" id="PTHR23419:SF8">
    <property type="entry name" value="FI09726P"/>
    <property type="match status" value="1"/>
</dbReference>
<protein>
    <submittedName>
        <fullName evidence="2">Divalent-cation tolerance protein CutA</fullName>
    </submittedName>
    <submittedName>
        <fullName evidence="3">Putative CutA divalent ion tolerance protein</fullName>
    </submittedName>
</protein>
<reference evidence="3 5" key="2">
    <citation type="submission" date="2019-09" db="EMBL/GenBank/DDBJ databases">
        <title>Complete genome sequencing of four Arcobacter species reveals a diverse suite of mobile elements.</title>
        <authorList>
            <person name="Miller W.G."/>
            <person name="Yee E."/>
            <person name="Bono J.L."/>
        </authorList>
    </citation>
    <scope>NUCLEOTIDE SEQUENCE [LARGE SCALE GENOMIC DNA]</scope>
    <source>
        <strain evidence="3 5">CCUG 56899</strain>
    </source>
</reference>
<dbReference type="InterPro" id="IPR004323">
    <property type="entry name" value="Ion_tolerance_CutA"/>
</dbReference>
<organism evidence="3 5">
    <name type="scientific">Arcobacter porcinus</name>
    <dbReference type="NCBI Taxonomy" id="1935204"/>
    <lineage>
        <taxon>Bacteria</taxon>
        <taxon>Pseudomonadati</taxon>
        <taxon>Campylobacterota</taxon>
        <taxon>Epsilonproteobacteria</taxon>
        <taxon>Campylobacterales</taxon>
        <taxon>Arcobacteraceae</taxon>
        <taxon>Arcobacter</taxon>
    </lineage>
</organism>
<evidence type="ECO:0000256" key="1">
    <source>
        <dbReference type="ARBA" id="ARBA00010169"/>
    </source>
</evidence>
<proteinExistence type="inferred from homology"/>